<dbReference type="SUPFAM" id="SSF103378">
    <property type="entry name" value="2-methylcitrate dehydratase PrpD"/>
    <property type="match status" value="1"/>
</dbReference>
<proteinExistence type="inferred from homology"/>
<keyword evidence="4" id="KW-1185">Reference proteome</keyword>
<dbReference type="EMBL" id="FNDU01000007">
    <property type="protein sequence ID" value="SDI37654.1"/>
    <property type="molecule type" value="Genomic_DNA"/>
</dbReference>
<dbReference type="InterPro" id="IPR005656">
    <property type="entry name" value="MmgE_PrpD"/>
</dbReference>
<reference evidence="3 4" key="1">
    <citation type="submission" date="2016-10" db="EMBL/GenBank/DDBJ databases">
        <authorList>
            <person name="de Groot N.N."/>
        </authorList>
    </citation>
    <scope>NUCLEOTIDE SEQUENCE [LARGE SCALE GENOMIC DNA]</scope>
    <source>
        <strain evidence="4">P4B,CCM 7963,CECT 7998,DSM 25260,IBRC-M 10614,KCTC 13821</strain>
    </source>
</reference>
<dbReference type="InterPro" id="IPR042183">
    <property type="entry name" value="MmgE/PrpD_sf_1"/>
</dbReference>
<dbReference type="InterPro" id="IPR045336">
    <property type="entry name" value="MmgE_PrpD_N"/>
</dbReference>
<dbReference type="Proteomes" id="UP000199017">
    <property type="component" value="Unassembled WGS sequence"/>
</dbReference>
<evidence type="ECO:0000259" key="2">
    <source>
        <dbReference type="Pfam" id="PF03972"/>
    </source>
</evidence>
<dbReference type="InterPro" id="IPR036148">
    <property type="entry name" value="MmgE/PrpD_sf"/>
</dbReference>
<dbReference type="Pfam" id="PF03972">
    <property type="entry name" value="MmgE_PrpD_N"/>
    <property type="match status" value="1"/>
</dbReference>
<gene>
    <name evidence="3" type="ORF">SAMN05216352_10738</name>
</gene>
<dbReference type="PANTHER" id="PTHR16943:SF8">
    <property type="entry name" value="2-METHYLCITRATE DEHYDRATASE"/>
    <property type="match status" value="1"/>
</dbReference>
<evidence type="ECO:0000256" key="1">
    <source>
        <dbReference type="ARBA" id="ARBA00006174"/>
    </source>
</evidence>
<evidence type="ECO:0000313" key="4">
    <source>
        <dbReference type="Proteomes" id="UP000199017"/>
    </source>
</evidence>
<accession>A0A1G8K2K1</accession>
<dbReference type="RefSeq" id="WP_139185959.1">
    <property type="nucleotide sequence ID" value="NZ_FNDU01000007.1"/>
</dbReference>
<sequence>MMNRMTTFILEEQYKETQPIVQETLKKAIIDIVGSIIAGSQTKEFKSAKDYAFELWKKGDCSVYLSSEKLNSVGAAFMNATMAGALRFDDSHSLINGPLGSIIFPAIFAISEDREVSGETFLSALLIGYEVGIRSEMIGNHSGSNIHQHCSWAAMGAGAGGSRVIGLPEDKIEYVLGSTEHYITYSPLMTSIDCSIDQSDVAAWGSMAGVNSSYLTEKGIERKGEHFSNSNLTISPDIQDIGREYLIKDLQFKLNMCQRGSKHLGLVKPFREVSNFEIRQKFLSLTEPIIGRKNSEQIIEMIIQLENIKNMREFATAINNLFLKEVV</sequence>
<comment type="similarity">
    <text evidence="1">Belongs to the PrpD family.</text>
</comment>
<protein>
    <submittedName>
        <fullName evidence="3">MmgE/PrpD family protein</fullName>
    </submittedName>
</protein>
<dbReference type="OrthoDB" id="9791416at2"/>
<dbReference type="AlphaFoldDB" id="A0A1G8K2K1"/>
<dbReference type="STRING" id="930129.SAMN05216352_10738"/>
<name>A0A1G8K2K1_9BACI</name>
<dbReference type="PANTHER" id="PTHR16943">
    <property type="entry name" value="2-METHYLCITRATE DEHYDRATASE-RELATED"/>
    <property type="match status" value="1"/>
</dbReference>
<dbReference type="GO" id="GO:0016829">
    <property type="term" value="F:lyase activity"/>
    <property type="evidence" value="ECO:0007669"/>
    <property type="project" value="InterPro"/>
</dbReference>
<feature type="domain" description="MmgE/PrpD N-terminal" evidence="2">
    <location>
        <begin position="4"/>
        <end position="221"/>
    </location>
</feature>
<dbReference type="Gene3D" id="1.10.4100.10">
    <property type="entry name" value="2-methylcitrate dehydratase PrpD"/>
    <property type="match status" value="1"/>
</dbReference>
<organism evidence="3 4">
    <name type="scientific">Alteribacillus bidgolensis</name>
    <dbReference type="NCBI Taxonomy" id="930129"/>
    <lineage>
        <taxon>Bacteria</taxon>
        <taxon>Bacillati</taxon>
        <taxon>Bacillota</taxon>
        <taxon>Bacilli</taxon>
        <taxon>Bacillales</taxon>
        <taxon>Bacillaceae</taxon>
        <taxon>Alteribacillus</taxon>
    </lineage>
</organism>
<evidence type="ECO:0000313" key="3">
    <source>
        <dbReference type="EMBL" id="SDI37654.1"/>
    </source>
</evidence>